<organism evidence="2 3">
    <name type="scientific">Macrostomum lignano</name>
    <dbReference type="NCBI Taxonomy" id="282301"/>
    <lineage>
        <taxon>Eukaryota</taxon>
        <taxon>Metazoa</taxon>
        <taxon>Spiralia</taxon>
        <taxon>Lophotrochozoa</taxon>
        <taxon>Platyhelminthes</taxon>
        <taxon>Rhabditophora</taxon>
        <taxon>Macrostomorpha</taxon>
        <taxon>Macrostomida</taxon>
        <taxon>Macrostomidae</taxon>
        <taxon>Macrostomum</taxon>
    </lineage>
</organism>
<evidence type="ECO:0000313" key="2">
    <source>
        <dbReference type="EMBL" id="PAA69776.1"/>
    </source>
</evidence>
<dbReference type="Proteomes" id="UP000215902">
    <property type="component" value="Unassembled WGS sequence"/>
</dbReference>
<evidence type="ECO:0000256" key="1">
    <source>
        <dbReference type="SAM" id="MobiDB-lite"/>
    </source>
</evidence>
<protein>
    <submittedName>
        <fullName evidence="2">Uncharacterized protein</fullName>
    </submittedName>
</protein>
<reference evidence="2 3" key="1">
    <citation type="submission" date="2017-06" db="EMBL/GenBank/DDBJ databases">
        <title>A platform for efficient transgenesis in Macrostomum lignano, a flatworm model organism for stem cell research.</title>
        <authorList>
            <person name="Berezikov E."/>
        </authorList>
    </citation>
    <scope>NUCLEOTIDE SEQUENCE [LARGE SCALE GENOMIC DNA]</scope>
    <source>
        <strain evidence="2">DV1</strain>
        <tissue evidence="2">Whole organism</tissue>
    </source>
</reference>
<name>A0A267F7P9_9PLAT</name>
<dbReference type="EMBL" id="NIVC01001292">
    <property type="protein sequence ID" value="PAA69776.1"/>
    <property type="molecule type" value="Genomic_DNA"/>
</dbReference>
<keyword evidence="3" id="KW-1185">Reference proteome</keyword>
<feature type="region of interest" description="Disordered" evidence="1">
    <location>
        <begin position="16"/>
        <end position="53"/>
    </location>
</feature>
<evidence type="ECO:0000313" key="3">
    <source>
        <dbReference type="Proteomes" id="UP000215902"/>
    </source>
</evidence>
<comment type="caution">
    <text evidence="2">The sequence shown here is derived from an EMBL/GenBank/DDBJ whole genome shotgun (WGS) entry which is preliminary data.</text>
</comment>
<accession>A0A267F7P9</accession>
<proteinExistence type="predicted"/>
<dbReference type="AlphaFoldDB" id="A0A267F7P9"/>
<feature type="non-terminal residue" evidence="2">
    <location>
        <position position="1"/>
    </location>
</feature>
<gene>
    <name evidence="2" type="ORF">BOX15_Mlig031845g1</name>
</gene>
<sequence length="85" mass="8720">KKISELVSLTRRYFNSKSSCGDSGDSESAPGMSPEQLGASPEEPDAASASAMGNKQRLLEPLAAAVTAAELLNVPLLSQLASPSS</sequence>